<keyword evidence="13" id="KW-0436">Ligase</keyword>
<dbReference type="GO" id="GO:0008765">
    <property type="term" value="F:UDP-N-acetylmuramoylalanyl-D-glutamate-2,6-diaminopimelate ligase activity"/>
    <property type="evidence" value="ECO:0007669"/>
    <property type="project" value="UniProtKB-EC"/>
</dbReference>
<comment type="catalytic activity">
    <reaction evidence="3">
        <text>UDP-N-acetyl-alpha-D-muramoyl-L-alanyl-D-glutamate + meso-2,6-diaminopimelate + ATP = UDP-N-acetyl-alpha-D-muramoyl-L-alanyl-gamma-D-glutamyl-meso-2,6-diaminopimelate + ADP + phosphate + H(+)</text>
        <dbReference type="Rhea" id="RHEA:23676"/>
        <dbReference type="ChEBI" id="CHEBI:15378"/>
        <dbReference type="ChEBI" id="CHEBI:30616"/>
        <dbReference type="ChEBI" id="CHEBI:43474"/>
        <dbReference type="ChEBI" id="CHEBI:57791"/>
        <dbReference type="ChEBI" id="CHEBI:83900"/>
        <dbReference type="ChEBI" id="CHEBI:83905"/>
        <dbReference type="ChEBI" id="CHEBI:456216"/>
        <dbReference type="EC" id="6.3.2.13"/>
    </reaction>
</comment>
<comment type="function">
    <text evidence="4">Catalyzes the addition of meso-diaminopimelic acid to the nucleotide precursor UDP-N-acetylmuramoyl-L-alanyl-D-glutamate (UMAG) in the biosynthesis of bacterial cell-wall peptidoglycan.</text>
</comment>
<comment type="pathway">
    <text evidence="1 10">Cell wall biogenesis; peptidoglycan biosynthesis.</text>
</comment>
<dbReference type="Pfam" id="PF02875">
    <property type="entry name" value="Mur_ligase_C"/>
    <property type="match status" value="1"/>
</dbReference>
<evidence type="ECO:0000256" key="7">
    <source>
        <dbReference type="ARBA" id="ARBA00075482"/>
    </source>
</evidence>
<keyword evidence="14" id="KW-1185">Reference proteome</keyword>
<sequence>MVKPTTTHLIEAVLSDKGELTGIIGTIWNKVGERKLPVVRTTPESLDLQSILAKMKASMVKTVAMEVSSHALTLQRVAACEFDVGVFTNITQDHLDFHTDLDEYLAAKMLLFDGLGKERTKQRPCYAVVNIDDRAVHQIEKCTRVPVITYGIHEQADARADQVQLTPEGSSFTVVHSEGEFPVNVSLPGEFNVYNSLAAISVGLQEKVPVPFIQDALQKMKGVPGRFEPVDEGQEFAVVIDYAHTPDGLENVLHTARQISRGRLITVFGCGGDRDKGKRPLMGRISGEVSDYTVITSDNPRSEVPEKIEQQIEEGIRSVKNARYAIITDRYQAIRHALLYAKEGDFVVIAGKGHETYQITGDKVLPFDDRLVAREILAKEIGN</sequence>
<accession>A0A0B7MN28</accession>
<evidence type="ECO:0000256" key="2">
    <source>
        <dbReference type="ARBA" id="ARBA00005898"/>
    </source>
</evidence>
<dbReference type="FunFam" id="3.90.190.20:FF:000006">
    <property type="entry name" value="UDP-N-acetylmuramoyl-L-alanyl-D-glutamate--2,6-diaminopimelate ligase"/>
    <property type="match status" value="1"/>
</dbReference>
<dbReference type="EC" id="6.3.2.13" evidence="5"/>
<evidence type="ECO:0000313" key="14">
    <source>
        <dbReference type="Proteomes" id="UP000046155"/>
    </source>
</evidence>
<dbReference type="GO" id="GO:0051301">
    <property type="term" value="P:cell division"/>
    <property type="evidence" value="ECO:0007669"/>
    <property type="project" value="UniProtKB-KW"/>
</dbReference>
<protein>
    <recommendedName>
        <fullName evidence="6">UDP-N-acetylmuramoyl-L-alanyl-D-glutamate--2,6-diaminopimelate ligase</fullName>
        <ecNumber evidence="5">6.3.2.13</ecNumber>
    </recommendedName>
    <alternativeName>
        <fullName evidence="7">Meso-A2pm-adding enzyme</fullName>
    </alternativeName>
    <alternativeName>
        <fullName evidence="8">Meso-diaminopimelate-adding enzyme</fullName>
    </alternativeName>
    <alternativeName>
        <fullName evidence="9">UDP-MurNAc-L-Ala-D-Glu:meso-diaminopimelate ligase</fullName>
    </alternativeName>
</protein>
<dbReference type="SUPFAM" id="SSF53623">
    <property type="entry name" value="MurD-like peptide ligases, catalytic domain"/>
    <property type="match status" value="1"/>
</dbReference>
<dbReference type="PANTHER" id="PTHR23135:SF4">
    <property type="entry name" value="UDP-N-ACETYLMURAMOYL-L-ALANYL-D-GLUTAMATE--2,6-DIAMINOPIMELATE LIGASE MURE HOMOLOG, CHLOROPLASTIC"/>
    <property type="match status" value="1"/>
</dbReference>
<dbReference type="Proteomes" id="UP000046155">
    <property type="component" value="Unassembled WGS sequence"/>
</dbReference>
<keyword evidence="10" id="KW-0133">Cell shape</keyword>
<dbReference type="NCBIfam" id="NF001126">
    <property type="entry name" value="PRK00139.1-4"/>
    <property type="match status" value="1"/>
</dbReference>
<evidence type="ECO:0000256" key="6">
    <source>
        <dbReference type="ARBA" id="ARBA00072883"/>
    </source>
</evidence>
<reference evidence="14" key="1">
    <citation type="submission" date="2015-01" db="EMBL/GenBank/DDBJ databases">
        <authorList>
            <person name="Manzoor Shahid"/>
            <person name="Zubair Saima"/>
        </authorList>
    </citation>
    <scope>NUCLEOTIDE SEQUENCE [LARGE SCALE GENOMIC DNA]</scope>
    <source>
        <strain evidence="14">Sp3</strain>
    </source>
</reference>
<dbReference type="PANTHER" id="PTHR23135">
    <property type="entry name" value="MUR LIGASE FAMILY MEMBER"/>
    <property type="match status" value="1"/>
</dbReference>
<organism evidence="13 14">
    <name type="scientific">Syntrophaceticus schinkii</name>
    <dbReference type="NCBI Taxonomy" id="499207"/>
    <lineage>
        <taxon>Bacteria</taxon>
        <taxon>Bacillati</taxon>
        <taxon>Bacillota</taxon>
        <taxon>Clostridia</taxon>
        <taxon>Thermoanaerobacterales</taxon>
        <taxon>Thermoanaerobacterales Family III. Incertae Sedis</taxon>
        <taxon>Syntrophaceticus</taxon>
    </lineage>
</organism>
<dbReference type="GO" id="GO:0005524">
    <property type="term" value="F:ATP binding"/>
    <property type="evidence" value="ECO:0007669"/>
    <property type="project" value="InterPro"/>
</dbReference>
<evidence type="ECO:0000256" key="5">
    <source>
        <dbReference type="ARBA" id="ARBA00066633"/>
    </source>
</evidence>
<dbReference type="GO" id="GO:0005737">
    <property type="term" value="C:cytoplasm"/>
    <property type="evidence" value="ECO:0007669"/>
    <property type="project" value="UniProtKB-SubCell"/>
</dbReference>
<keyword evidence="10" id="KW-0573">Peptidoglycan synthesis</keyword>
<dbReference type="InterPro" id="IPR004101">
    <property type="entry name" value="Mur_ligase_C"/>
</dbReference>
<evidence type="ECO:0000256" key="4">
    <source>
        <dbReference type="ARBA" id="ARBA00056782"/>
    </source>
</evidence>
<dbReference type="UniPathway" id="UPA00219"/>
<evidence type="ECO:0000259" key="11">
    <source>
        <dbReference type="Pfam" id="PF02875"/>
    </source>
</evidence>
<dbReference type="InterPro" id="IPR036615">
    <property type="entry name" value="Mur_ligase_C_dom_sf"/>
</dbReference>
<feature type="domain" description="Mur ligase central" evidence="12">
    <location>
        <begin position="3"/>
        <end position="202"/>
    </location>
</feature>
<comment type="subcellular location">
    <subcellularLocation>
        <location evidence="10">Cytoplasm</location>
    </subcellularLocation>
</comment>
<dbReference type="Gene3D" id="3.90.190.20">
    <property type="entry name" value="Mur ligase, C-terminal domain"/>
    <property type="match status" value="1"/>
</dbReference>
<dbReference type="GO" id="GO:0071555">
    <property type="term" value="P:cell wall organization"/>
    <property type="evidence" value="ECO:0007669"/>
    <property type="project" value="UniProtKB-KW"/>
</dbReference>
<dbReference type="GO" id="GO:0008360">
    <property type="term" value="P:regulation of cell shape"/>
    <property type="evidence" value="ECO:0007669"/>
    <property type="project" value="UniProtKB-KW"/>
</dbReference>
<dbReference type="AlphaFoldDB" id="A0A0B7MN28"/>
<dbReference type="GO" id="GO:0009252">
    <property type="term" value="P:peptidoglycan biosynthetic process"/>
    <property type="evidence" value="ECO:0007669"/>
    <property type="project" value="UniProtKB-UniPathway"/>
</dbReference>
<evidence type="ECO:0000256" key="9">
    <source>
        <dbReference type="ARBA" id="ARBA00081560"/>
    </source>
</evidence>
<proteinExistence type="inferred from homology"/>
<evidence type="ECO:0000256" key="8">
    <source>
        <dbReference type="ARBA" id="ARBA00076158"/>
    </source>
</evidence>
<dbReference type="InterPro" id="IPR036565">
    <property type="entry name" value="Mur-like_cat_sf"/>
</dbReference>
<feature type="domain" description="Mur ligase C-terminal" evidence="11">
    <location>
        <begin position="225"/>
        <end position="353"/>
    </location>
</feature>
<evidence type="ECO:0000256" key="10">
    <source>
        <dbReference type="RuleBase" id="RU004135"/>
    </source>
</evidence>
<keyword evidence="10" id="KW-0132">Cell division</keyword>
<dbReference type="EMBL" id="CDRZ01000243">
    <property type="protein sequence ID" value="CEO89366.1"/>
    <property type="molecule type" value="Genomic_DNA"/>
</dbReference>
<evidence type="ECO:0000313" key="13">
    <source>
        <dbReference type="EMBL" id="CEO89366.1"/>
    </source>
</evidence>
<dbReference type="NCBIfam" id="TIGR01085">
    <property type="entry name" value="murE"/>
    <property type="match status" value="1"/>
</dbReference>
<dbReference type="RefSeq" id="WP_232294337.1">
    <property type="nucleotide sequence ID" value="NZ_CDRZ01000243.1"/>
</dbReference>
<dbReference type="Gene3D" id="3.40.1190.10">
    <property type="entry name" value="Mur-like, catalytic domain"/>
    <property type="match status" value="1"/>
</dbReference>
<keyword evidence="10" id="KW-0131">Cell cycle</keyword>
<evidence type="ECO:0000256" key="1">
    <source>
        <dbReference type="ARBA" id="ARBA00004752"/>
    </source>
</evidence>
<evidence type="ECO:0000259" key="12">
    <source>
        <dbReference type="Pfam" id="PF08245"/>
    </source>
</evidence>
<keyword evidence="10" id="KW-0961">Cell wall biogenesis/degradation</keyword>
<dbReference type="InterPro" id="IPR005761">
    <property type="entry name" value="UDP-N-AcMur-Glu-dNH2Pim_ligase"/>
</dbReference>
<evidence type="ECO:0000256" key="3">
    <source>
        <dbReference type="ARBA" id="ARBA00050251"/>
    </source>
</evidence>
<comment type="similarity">
    <text evidence="2">Belongs to the MurCDEF family. MurE subfamily.</text>
</comment>
<name>A0A0B7MN28_9FIRM</name>
<dbReference type="InterPro" id="IPR013221">
    <property type="entry name" value="Mur_ligase_cen"/>
</dbReference>
<gene>
    <name evidence="13" type="ORF">SSCH_460016</name>
</gene>
<dbReference type="SUPFAM" id="SSF53244">
    <property type="entry name" value="MurD-like peptide ligases, peptide-binding domain"/>
    <property type="match status" value="1"/>
</dbReference>
<dbReference type="Pfam" id="PF08245">
    <property type="entry name" value="Mur_ligase_M"/>
    <property type="match status" value="1"/>
</dbReference>